<organism evidence="1 2">
    <name type="scientific">Caldivirga maquilingensis (strain ATCC 700844 / DSM 13496 / JCM 10307 / IC-167)</name>
    <dbReference type="NCBI Taxonomy" id="397948"/>
    <lineage>
        <taxon>Archaea</taxon>
        <taxon>Thermoproteota</taxon>
        <taxon>Thermoprotei</taxon>
        <taxon>Thermoproteales</taxon>
        <taxon>Thermoproteaceae</taxon>
        <taxon>Caldivirga</taxon>
    </lineage>
</organism>
<dbReference type="KEGG" id="cma:Cmaq_1707"/>
<dbReference type="InterPro" id="IPR013320">
    <property type="entry name" value="ConA-like_dom_sf"/>
</dbReference>
<dbReference type="Proteomes" id="UP000001137">
    <property type="component" value="Chromosome"/>
</dbReference>
<dbReference type="HOGENOM" id="CLU_393117_0_0_2"/>
<dbReference type="OrthoDB" id="387358at2157"/>
<dbReference type="EMBL" id="CP000852">
    <property type="protein sequence ID" value="ABW02530.1"/>
    <property type="molecule type" value="Genomic_DNA"/>
</dbReference>
<dbReference type="SUPFAM" id="SSF49899">
    <property type="entry name" value="Concanavalin A-like lectins/glucanases"/>
    <property type="match status" value="1"/>
</dbReference>
<evidence type="ECO:0000313" key="1">
    <source>
        <dbReference type="EMBL" id="ABW02530.1"/>
    </source>
</evidence>
<dbReference type="eggNOG" id="arCOG12778">
    <property type="taxonomic scope" value="Archaea"/>
</dbReference>
<dbReference type="STRING" id="397948.Cmaq_1707"/>
<dbReference type="RefSeq" id="WP_012186749.1">
    <property type="nucleotide sequence ID" value="NC_009954.1"/>
</dbReference>
<protein>
    <submittedName>
        <fullName evidence="1">Uncharacterized protein</fullName>
    </submittedName>
</protein>
<evidence type="ECO:0000313" key="2">
    <source>
        <dbReference type="Proteomes" id="UP000001137"/>
    </source>
</evidence>
<keyword evidence="2" id="KW-1185">Reference proteome</keyword>
<accession>A8MAF3</accession>
<sequence>MASHFMTPGWYAIVALVIALLVLFAFLVIHPNAEGSEYKLVVIINNSYVTIPAEGSVRYLPINSSGSTLMIIKCITLNLSSIGVFNETICLPYSVNSSYVGQFTSEPTMVQYAFDTLLAVEARLIPALPEMKGVIGNNTLSCIGFKINGKPGQSSNGFTEIVNPSYSTPCLIYQPLKNIAYGEVNLSLFTGPPGSHTVYLNMTIKRELIIGVLRTHPAVLLNNNDKLIININVNESRYIKYSYNISNPEITYLTEFHSVEFMCSSIHIPTLNTSYSNLCLPLGISVKMPGFFWFSDEPNKLLMPHVRNATALVLSILYSIREVRNYINGGELSLSALGFQVQWVKVNSSIPTYVSTGSIYYDWVFSVYAGGSRVGLIYVTMYGSKNGSASTYSVNSDPTYSVYSVNIDIRLVSRGEIKALNSVKLQGINAVSVGSSNWAGYVVSYDSGVSPYGNDTFEALTSWITVPQLSPVSCTYSVPGLAAWIGLSPGNQWYEPYIQAGWIWQSLGSGFTYQLFYADEPQGYLITPINTAPYAVVPYSTITVDTYYNYTSSNTQSWYINWYIGYPNGTYLEATYNMPLTITIQTQATNWQAAQFIVETPEYNGVYDCPPSITGGNLTFYTDYVYDTGKPTTQLAPNGTWIGLSQFTSGELMGESYVYRIALNSGIIEPSVIGQCTVPQGYYEAGYVSENCFSEIIEPPG</sequence>
<name>A8MAF3_CALMQ</name>
<dbReference type="GeneID" id="5708469"/>
<reference evidence="1 2" key="1">
    <citation type="submission" date="2007-10" db="EMBL/GenBank/DDBJ databases">
        <title>Complete sequence of Caldivirga maquilingensis IC-167.</title>
        <authorList>
            <consortium name="US DOE Joint Genome Institute"/>
            <person name="Copeland A."/>
            <person name="Lucas S."/>
            <person name="Lapidus A."/>
            <person name="Barry K."/>
            <person name="Glavina del Rio T."/>
            <person name="Dalin E."/>
            <person name="Tice H."/>
            <person name="Pitluck S."/>
            <person name="Saunders E."/>
            <person name="Brettin T."/>
            <person name="Bruce D."/>
            <person name="Detter J.C."/>
            <person name="Han C."/>
            <person name="Schmutz J."/>
            <person name="Larimer F."/>
            <person name="Land M."/>
            <person name="Hauser L."/>
            <person name="Kyrpides N."/>
            <person name="Ivanova N."/>
            <person name="Biddle J.F."/>
            <person name="Zhang Z."/>
            <person name="Fitz-Gibbon S.T."/>
            <person name="Lowe T.M."/>
            <person name="Saltikov C."/>
            <person name="House C.H."/>
            <person name="Richardson P."/>
        </authorList>
    </citation>
    <scope>NUCLEOTIDE SEQUENCE [LARGE SCALE GENOMIC DNA]</scope>
    <source>
        <strain evidence="2">ATCC 700844 / DSM 13496 / JCM 10307 / IC-167</strain>
    </source>
</reference>
<dbReference type="AlphaFoldDB" id="A8MAF3"/>
<gene>
    <name evidence="1" type="ordered locus">Cmaq_1707</name>
</gene>
<proteinExistence type="predicted"/>